<protein>
    <submittedName>
        <fullName evidence="2">Uncharacterized protein</fullName>
    </submittedName>
</protein>
<evidence type="ECO:0000313" key="3">
    <source>
        <dbReference type="Proteomes" id="UP000005951"/>
    </source>
</evidence>
<feature type="compositionally biased region" description="Acidic residues" evidence="1">
    <location>
        <begin position="25"/>
        <end position="38"/>
    </location>
</feature>
<proteinExistence type="predicted"/>
<accession>K8XC56</accession>
<gene>
    <name evidence="2" type="ORF">WSS_A32405</name>
</gene>
<dbReference type="EMBL" id="AJYC02000106">
    <property type="protein sequence ID" value="EKT78426.1"/>
    <property type="molecule type" value="Genomic_DNA"/>
</dbReference>
<evidence type="ECO:0000313" key="2">
    <source>
        <dbReference type="EMBL" id="EKT78426.1"/>
    </source>
</evidence>
<name>K8XC56_RHOOP</name>
<reference evidence="2 3" key="1">
    <citation type="journal article" date="2013" name="Genome Announc.">
        <title>Draft Genome Sequence of Rhodococcus opacus Strain M213 Shows a Diverse Catabolic Potential.</title>
        <authorList>
            <person name="Pathak A."/>
            <person name="Green S.J."/>
            <person name="Ogram A."/>
            <person name="Chauhan A."/>
        </authorList>
    </citation>
    <scope>NUCLEOTIDE SEQUENCE [LARGE SCALE GENOMIC DNA]</scope>
    <source>
        <strain evidence="2 3">M213</strain>
    </source>
</reference>
<sequence>MAGEDQYALFEFDDTTADITADEIAAESESDDPQDVVEEVSTPEPPQSHQDVGSPPVWEALPAGEDADGHALIVTA</sequence>
<dbReference type="Proteomes" id="UP000005951">
    <property type="component" value="Unassembled WGS sequence"/>
</dbReference>
<comment type="caution">
    <text evidence="2">The sequence shown here is derived from an EMBL/GenBank/DDBJ whole genome shotgun (WGS) entry which is preliminary data.</text>
</comment>
<evidence type="ECO:0000256" key="1">
    <source>
        <dbReference type="SAM" id="MobiDB-lite"/>
    </source>
</evidence>
<dbReference type="AlphaFoldDB" id="K8XC56"/>
<organism evidence="2 3">
    <name type="scientific">Rhodococcus opacus M213</name>
    <dbReference type="NCBI Taxonomy" id="1129896"/>
    <lineage>
        <taxon>Bacteria</taxon>
        <taxon>Bacillati</taxon>
        <taxon>Actinomycetota</taxon>
        <taxon>Actinomycetes</taxon>
        <taxon>Mycobacteriales</taxon>
        <taxon>Nocardiaceae</taxon>
        <taxon>Rhodococcus</taxon>
    </lineage>
</organism>
<feature type="non-terminal residue" evidence="2">
    <location>
        <position position="76"/>
    </location>
</feature>
<feature type="region of interest" description="Disordered" evidence="1">
    <location>
        <begin position="25"/>
        <end position="68"/>
    </location>
</feature>